<evidence type="ECO:0000259" key="7">
    <source>
        <dbReference type="PROSITE" id="PS50026"/>
    </source>
</evidence>
<feature type="domain" description="EGF-like" evidence="7">
    <location>
        <begin position="65"/>
        <end position="103"/>
    </location>
</feature>
<dbReference type="CDD" id="cd00054">
    <property type="entry name" value="EGF_CA"/>
    <property type="match status" value="2"/>
</dbReference>
<evidence type="ECO:0000313" key="8">
    <source>
        <dbReference type="Ensembl" id="ENSAMXP00005021243.1"/>
    </source>
</evidence>
<dbReference type="InterPro" id="IPR001881">
    <property type="entry name" value="EGF-like_Ca-bd_dom"/>
</dbReference>
<evidence type="ECO:0000313" key="9">
    <source>
        <dbReference type="Proteomes" id="UP000694621"/>
    </source>
</evidence>
<evidence type="ECO:0000256" key="3">
    <source>
        <dbReference type="ARBA" id="ARBA00022737"/>
    </source>
</evidence>
<dbReference type="PRINTS" id="PR00010">
    <property type="entry name" value="EGFBLOOD"/>
</dbReference>
<dbReference type="InterPro" id="IPR018097">
    <property type="entry name" value="EGF_Ca-bd_CS"/>
</dbReference>
<dbReference type="PROSITE" id="PS01187">
    <property type="entry name" value="EGF_CA"/>
    <property type="match status" value="1"/>
</dbReference>
<keyword evidence="2" id="KW-0732">Signal</keyword>
<name>A0A8B9JGT4_ASTMX</name>
<proteinExistence type="predicted"/>
<comment type="caution">
    <text evidence="6">Lacks conserved residue(s) required for the propagation of feature annotation.</text>
</comment>
<dbReference type="Ensembl" id="ENSAMXT00005023482.1">
    <property type="protein sequence ID" value="ENSAMXP00005021243.1"/>
    <property type="gene ID" value="ENSAMXG00005011046.1"/>
</dbReference>
<sequence length="152" mass="16057">MVVPYEITSSQVCVCLFFLSGMKCDREDSCVSSPCANGGICTALPAGKFSCTCPPGYQGDRCLNDTDECAVTPAVCQNGGQCVNVPGSYQCSCAPGFTGRNCESPYVPCSPSPCLNGGTCRQTSDTTYWCHCLPGKRLRSNESSKVSSVCVR</sequence>
<dbReference type="PROSITE" id="PS50026">
    <property type="entry name" value="EGF_3"/>
    <property type="match status" value="3"/>
</dbReference>
<feature type="domain" description="EGF-like" evidence="7">
    <location>
        <begin position="105"/>
        <end position="142"/>
    </location>
</feature>
<dbReference type="SUPFAM" id="SSF57196">
    <property type="entry name" value="EGF/Laminin"/>
    <property type="match status" value="3"/>
</dbReference>
<dbReference type="InterPro" id="IPR000152">
    <property type="entry name" value="EGF-type_Asp/Asn_hydroxyl_site"/>
</dbReference>
<dbReference type="FunFam" id="2.10.25.10:FF:000151">
    <property type="entry name" value="FAT atypical cadherin 4"/>
    <property type="match status" value="1"/>
</dbReference>
<evidence type="ECO:0000256" key="6">
    <source>
        <dbReference type="PROSITE-ProRule" id="PRU00076"/>
    </source>
</evidence>
<evidence type="ECO:0000256" key="4">
    <source>
        <dbReference type="ARBA" id="ARBA00023157"/>
    </source>
</evidence>
<dbReference type="GO" id="GO:0007219">
    <property type="term" value="P:Notch signaling pathway"/>
    <property type="evidence" value="ECO:0007669"/>
    <property type="project" value="TreeGrafter"/>
</dbReference>
<feature type="disulfide bond" evidence="6">
    <location>
        <begin position="93"/>
        <end position="102"/>
    </location>
</feature>
<protein>
    <recommendedName>
        <fullName evidence="7">EGF-like domain-containing protein</fullName>
    </recommendedName>
</protein>
<dbReference type="GO" id="GO:0005112">
    <property type="term" value="F:Notch binding"/>
    <property type="evidence" value="ECO:0007669"/>
    <property type="project" value="TreeGrafter"/>
</dbReference>
<dbReference type="Proteomes" id="UP000694621">
    <property type="component" value="Unplaced"/>
</dbReference>
<evidence type="ECO:0000256" key="5">
    <source>
        <dbReference type="ARBA" id="ARBA00023180"/>
    </source>
</evidence>
<keyword evidence="5" id="KW-0325">Glycoprotein</keyword>
<dbReference type="FunFam" id="2.10.25.10:FF:000100">
    <property type="entry name" value="neurogenic locus notch homolog protein 3"/>
    <property type="match status" value="1"/>
</dbReference>
<keyword evidence="3" id="KW-0677">Repeat</keyword>
<dbReference type="SMART" id="SM00179">
    <property type="entry name" value="EGF_CA"/>
    <property type="match status" value="3"/>
</dbReference>
<dbReference type="GO" id="GO:0005509">
    <property type="term" value="F:calcium ion binding"/>
    <property type="evidence" value="ECO:0007669"/>
    <property type="project" value="InterPro"/>
</dbReference>
<evidence type="ECO:0000256" key="2">
    <source>
        <dbReference type="ARBA" id="ARBA00022729"/>
    </source>
</evidence>
<dbReference type="PROSITE" id="PS00010">
    <property type="entry name" value="ASX_HYDROXYL"/>
    <property type="match status" value="1"/>
</dbReference>
<feature type="domain" description="EGF-like" evidence="7">
    <location>
        <begin position="26"/>
        <end position="63"/>
    </location>
</feature>
<accession>A0A8B9JGT4</accession>
<reference evidence="8" key="1">
    <citation type="submission" date="2025-08" db="UniProtKB">
        <authorList>
            <consortium name="Ensembl"/>
        </authorList>
    </citation>
    <scope>IDENTIFICATION</scope>
</reference>
<keyword evidence="1 6" id="KW-0245">EGF-like domain</keyword>
<dbReference type="AlphaFoldDB" id="A0A8B9JGT4"/>
<feature type="disulfide bond" evidence="6">
    <location>
        <begin position="53"/>
        <end position="62"/>
    </location>
</feature>
<dbReference type="InterPro" id="IPR000742">
    <property type="entry name" value="EGF"/>
</dbReference>
<dbReference type="SMART" id="SM00181">
    <property type="entry name" value="EGF"/>
    <property type="match status" value="3"/>
</dbReference>
<evidence type="ECO:0000256" key="1">
    <source>
        <dbReference type="ARBA" id="ARBA00022536"/>
    </source>
</evidence>
<dbReference type="PANTHER" id="PTHR12916">
    <property type="entry name" value="CYTOCHROME C OXIDASE POLYPEPTIDE VIC-2"/>
    <property type="match status" value="1"/>
</dbReference>
<dbReference type="PANTHER" id="PTHR12916:SF4">
    <property type="entry name" value="UNINFLATABLE, ISOFORM C"/>
    <property type="match status" value="1"/>
</dbReference>
<organism evidence="8 9">
    <name type="scientific">Astyanax mexicanus</name>
    <name type="common">Blind cave fish</name>
    <name type="synonym">Astyanax fasciatus mexicanus</name>
    <dbReference type="NCBI Taxonomy" id="7994"/>
    <lineage>
        <taxon>Eukaryota</taxon>
        <taxon>Metazoa</taxon>
        <taxon>Chordata</taxon>
        <taxon>Craniata</taxon>
        <taxon>Vertebrata</taxon>
        <taxon>Euteleostomi</taxon>
        <taxon>Actinopterygii</taxon>
        <taxon>Neopterygii</taxon>
        <taxon>Teleostei</taxon>
        <taxon>Ostariophysi</taxon>
        <taxon>Characiformes</taxon>
        <taxon>Characoidei</taxon>
        <taxon>Acestrorhamphidae</taxon>
        <taxon>Acestrorhamphinae</taxon>
        <taxon>Astyanax</taxon>
    </lineage>
</organism>
<dbReference type="Gene3D" id="2.10.25.10">
    <property type="entry name" value="Laminin"/>
    <property type="match status" value="3"/>
</dbReference>
<dbReference type="PROSITE" id="PS01186">
    <property type="entry name" value="EGF_2"/>
    <property type="match status" value="2"/>
</dbReference>
<dbReference type="Pfam" id="PF00008">
    <property type="entry name" value="EGF"/>
    <property type="match status" value="3"/>
</dbReference>
<dbReference type="PROSITE" id="PS00022">
    <property type="entry name" value="EGF_1"/>
    <property type="match status" value="2"/>
</dbReference>
<keyword evidence="4 6" id="KW-1015">Disulfide bond</keyword>